<name>A0ABQ6BV91_9NEIS</name>
<gene>
    <name evidence="2" type="ORF">GCM10007860_25560</name>
</gene>
<dbReference type="InterPro" id="IPR036490">
    <property type="entry name" value="ThsB_TIR-like_sf"/>
</dbReference>
<proteinExistence type="predicted"/>
<dbReference type="Pfam" id="PF08937">
    <property type="entry name" value="ThsB_TIR"/>
    <property type="match status" value="1"/>
</dbReference>
<evidence type="ECO:0000259" key="1">
    <source>
        <dbReference type="Pfam" id="PF08937"/>
    </source>
</evidence>
<feature type="domain" description="Thoeris protein ThsB TIR-like" evidence="1">
    <location>
        <begin position="7"/>
        <end position="100"/>
    </location>
</feature>
<evidence type="ECO:0000313" key="3">
    <source>
        <dbReference type="Proteomes" id="UP001156836"/>
    </source>
</evidence>
<dbReference type="Proteomes" id="UP001156836">
    <property type="component" value="Unassembled WGS sequence"/>
</dbReference>
<dbReference type="SUPFAM" id="SSF52206">
    <property type="entry name" value="Hypothetical protein MTH538"/>
    <property type="match status" value="1"/>
</dbReference>
<reference evidence="3" key="1">
    <citation type="journal article" date="2019" name="Int. J. Syst. Evol. Microbiol.">
        <title>The Global Catalogue of Microorganisms (GCM) 10K type strain sequencing project: providing services to taxonomists for standard genome sequencing and annotation.</title>
        <authorList>
            <consortium name="The Broad Institute Genomics Platform"/>
            <consortium name="The Broad Institute Genome Sequencing Center for Infectious Disease"/>
            <person name="Wu L."/>
            <person name="Ma J."/>
        </authorList>
    </citation>
    <scope>NUCLEOTIDE SEQUENCE [LARGE SCALE GENOMIC DNA]</scope>
    <source>
        <strain evidence="3">NBRC 104970</strain>
    </source>
</reference>
<comment type="caution">
    <text evidence="2">The sequence shown here is derived from an EMBL/GenBank/DDBJ whole genome shotgun (WGS) entry which is preliminary data.</text>
</comment>
<dbReference type="Gene3D" id="3.40.50.9200">
    <property type="entry name" value="Hypothetical protein MTH538"/>
    <property type="match status" value="1"/>
</dbReference>
<dbReference type="InterPro" id="IPR015032">
    <property type="entry name" value="ThsB__TIR-like_domain"/>
</dbReference>
<keyword evidence="3" id="KW-1185">Reference proteome</keyword>
<sequence>MARVPVFYSFHFDNDVMRVQQIRQMGMIDGDEPVSKNDWETVKRSGSSAIERWIDANMKYKRCVVVLIGTETHARPWVQHEIRKAWTENRGLLGIHIHSLRCPNQGICAKGINPFDQFEFRDGGTIVRPPVYDPPSHDAYNHIKNNLAAWVNDAIARRT</sequence>
<dbReference type="EMBL" id="BSOZ01000045">
    <property type="protein sequence ID" value="GLS05404.1"/>
    <property type="molecule type" value="Genomic_DNA"/>
</dbReference>
<evidence type="ECO:0000313" key="2">
    <source>
        <dbReference type="EMBL" id="GLS05404.1"/>
    </source>
</evidence>
<protein>
    <recommendedName>
        <fullName evidence="1">Thoeris protein ThsB TIR-like domain-containing protein</fullName>
    </recommendedName>
</protein>
<organism evidence="2 3">
    <name type="scientific">Chitiniphilus shinanonensis</name>
    <dbReference type="NCBI Taxonomy" id="553088"/>
    <lineage>
        <taxon>Bacteria</taxon>
        <taxon>Pseudomonadati</taxon>
        <taxon>Pseudomonadota</taxon>
        <taxon>Betaproteobacteria</taxon>
        <taxon>Neisseriales</taxon>
        <taxon>Chitinibacteraceae</taxon>
        <taxon>Chitiniphilus</taxon>
    </lineage>
</organism>
<accession>A0ABQ6BV91</accession>
<dbReference type="RefSeq" id="WP_018749708.1">
    <property type="nucleotide sequence ID" value="NZ_BSOZ01000045.1"/>
</dbReference>